<organism evidence="3 4">
    <name type="scientific">Pleurostoma richardsiae</name>
    <dbReference type="NCBI Taxonomy" id="41990"/>
    <lineage>
        <taxon>Eukaryota</taxon>
        <taxon>Fungi</taxon>
        <taxon>Dikarya</taxon>
        <taxon>Ascomycota</taxon>
        <taxon>Pezizomycotina</taxon>
        <taxon>Sordariomycetes</taxon>
        <taxon>Sordariomycetidae</taxon>
        <taxon>Calosphaeriales</taxon>
        <taxon>Pleurostomataceae</taxon>
        <taxon>Pleurostoma</taxon>
    </lineage>
</organism>
<evidence type="ECO:0000256" key="2">
    <source>
        <dbReference type="SAM" id="Phobius"/>
    </source>
</evidence>
<dbReference type="InterPro" id="IPR036259">
    <property type="entry name" value="MFS_trans_sf"/>
</dbReference>
<dbReference type="PANTHER" id="PTHR20772:SF4">
    <property type="entry name" value="HYPOTHETICAL AMINO ACID TRANSPORTER (EUROFUNG)"/>
    <property type="match status" value="1"/>
</dbReference>
<dbReference type="PANTHER" id="PTHR20772">
    <property type="entry name" value="PROTEIN FMP42"/>
    <property type="match status" value="1"/>
</dbReference>
<evidence type="ECO:0000313" key="3">
    <source>
        <dbReference type="EMBL" id="KAJ9139201.1"/>
    </source>
</evidence>
<comment type="subcellular location">
    <subcellularLocation>
        <location evidence="1">Membrane</location>
        <topology evidence="1">Multi-pass membrane protein</topology>
    </subcellularLocation>
</comment>
<keyword evidence="2" id="KW-1133">Transmembrane helix</keyword>
<dbReference type="Proteomes" id="UP001174694">
    <property type="component" value="Unassembled WGS sequence"/>
</dbReference>
<dbReference type="GO" id="GO:0000329">
    <property type="term" value="C:fungal-type vacuole membrane"/>
    <property type="evidence" value="ECO:0007669"/>
    <property type="project" value="TreeGrafter"/>
</dbReference>
<keyword evidence="2" id="KW-0812">Transmembrane</keyword>
<dbReference type="EMBL" id="JANBVO010000027">
    <property type="protein sequence ID" value="KAJ9139201.1"/>
    <property type="molecule type" value="Genomic_DNA"/>
</dbReference>
<feature type="transmembrane region" description="Helical" evidence="2">
    <location>
        <begin position="243"/>
        <end position="265"/>
    </location>
</feature>
<dbReference type="GO" id="GO:0022857">
    <property type="term" value="F:transmembrane transporter activity"/>
    <property type="evidence" value="ECO:0007669"/>
    <property type="project" value="InterPro"/>
</dbReference>
<feature type="transmembrane region" description="Helical" evidence="2">
    <location>
        <begin position="380"/>
        <end position="399"/>
    </location>
</feature>
<accession>A0AA38VG69</accession>
<feature type="transmembrane region" description="Helical" evidence="2">
    <location>
        <begin position="184"/>
        <end position="206"/>
    </location>
</feature>
<reference evidence="3" key="1">
    <citation type="submission" date="2022-07" db="EMBL/GenBank/DDBJ databases">
        <title>Fungi with potential for degradation of polypropylene.</title>
        <authorList>
            <person name="Gostincar C."/>
        </authorList>
    </citation>
    <scope>NUCLEOTIDE SEQUENCE</scope>
    <source>
        <strain evidence="3">EXF-13308</strain>
    </source>
</reference>
<evidence type="ECO:0000256" key="1">
    <source>
        <dbReference type="ARBA" id="ARBA00004141"/>
    </source>
</evidence>
<gene>
    <name evidence="3" type="ORF">NKR23_g8152</name>
</gene>
<comment type="caution">
    <text evidence="3">The sequence shown here is derived from an EMBL/GenBank/DDBJ whole genome shotgun (WGS) entry which is preliminary data.</text>
</comment>
<proteinExistence type="predicted"/>
<dbReference type="InterPro" id="IPR052599">
    <property type="entry name" value="SLC43A_AATransporter"/>
</dbReference>
<sequence>MCFLSAVLTHQDPSPGPDFLEPHPAGVVDDAEDHADEATRLLPERISPWRRWRRLTYNAFTRHDHSPSSARRQPQPKNKGAYNVSATKRAAQVAFAILICCVASGPVFGYAALKPVLIAEGVYHDLCPADEPTGVSHGIADDNSEVPCVEQDIRLNILYIAASITLNVSTVFAGYTLDRWGRRICYLISAVILAAGTLLMASAFAIPKFDGYLAGNVLLGLGGTYVFVPSFQLANAFPKYSGLIVALVTGAFDASAAVFLFYRMAYEASGGRFKPSQFFFGFVAVPMLILLGELTLMSPQGYHTTAELEHKIKEAQDHTRDAHHSDTERRLAKLDRIERVAGDADQREERAKRTEERLAASGVWGVLHGLPPYKQMLTPWFILLLLLTVLQMLRMNYFIATIRAQYRYMLGSEEQAELVNHIFDVALPVAGVASTPFIGWLLNSLSIVTILSVLTFFIIAVGVLNCLPYVWAGYLTVFAFVLFRPLYYSAMSDYATKVFGFATFGRIYGALICISGLVNIVQPGLDALTHGPLNGNPAPVNIFMAVAGTALSVSLTVFVALHSEDRSESIEGRRLLDETESGLVERDLIEDEQ</sequence>
<protein>
    <submittedName>
        <fullName evidence="3">Protein FMP42-like protein 2</fullName>
    </submittedName>
</protein>
<dbReference type="AlphaFoldDB" id="A0AA38VG69"/>
<keyword evidence="4" id="KW-1185">Reference proteome</keyword>
<feature type="transmembrane region" description="Helical" evidence="2">
    <location>
        <begin position="93"/>
        <end position="113"/>
    </location>
</feature>
<feature type="transmembrane region" description="Helical" evidence="2">
    <location>
        <begin position="542"/>
        <end position="561"/>
    </location>
</feature>
<feature type="transmembrane region" description="Helical" evidence="2">
    <location>
        <begin position="469"/>
        <end position="487"/>
    </location>
</feature>
<feature type="transmembrane region" description="Helical" evidence="2">
    <location>
        <begin position="277"/>
        <end position="296"/>
    </location>
</feature>
<evidence type="ECO:0000313" key="4">
    <source>
        <dbReference type="Proteomes" id="UP001174694"/>
    </source>
</evidence>
<name>A0AA38VG69_9PEZI</name>
<dbReference type="Gene3D" id="1.20.1250.20">
    <property type="entry name" value="MFS general substrate transporter like domains"/>
    <property type="match status" value="1"/>
</dbReference>
<feature type="transmembrane region" description="Helical" evidence="2">
    <location>
        <begin position="499"/>
        <end position="522"/>
    </location>
</feature>
<feature type="transmembrane region" description="Helical" evidence="2">
    <location>
        <begin position="157"/>
        <end position="177"/>
    </location>
</feature>
<dbReference type="InterPro" id="IPR011701">
    <property type="entry name" value="MFS"/>
</dbReference>
<dbReference type="SUPFAM" id="SSF103473">
    <property type="entry name" value="MFS general substrate transporter"/>
    <property type="match status" value="1"/>
</dbReference>
<feature type="transmembrane region" description="Helical" evidence="2">
    <location>
        <begin position="445"/>
        <end position="463"/>
    </location>
</feature>
<dbReference type="Pfam" id="PF07690">
    <property type="entry name" value="MFS_1"/>
    <property type="match status" value="1"/>
</dbReference>
<keyword evidence="2" id="KW-0472">Membrane</keyword>